<organism evidence="5 6">
    <name type="scientific">Hypnocyclicus thermotrophus</name>
    <dbReference type="NCBI Taxonomy" id="1627895"/>
    <lineage>
        <taxon>Bacteria</taxon>
        <taxon>Fusobacteriati</taxon>
        <taxon>Fusobacteriota</taxon>
        <taxon>Fusobacteriia</taxon>
        <taxon>Fusobacteriales</taxon>
        <taxon>Fusobacteriaceae</taxon>
        <taxon>Hypnocyclicus</taxon>
    </lineage>
</organism>
<name>A0AA46I5T4_9FUSO</name>
<dbReference type="InterPro" id="IPR008226">
    <property type="entry name" value="Mini3_fam"/>
</dbReference>
<feature type="domain" description="RNase III" evidence="4">
    <location>
        <begin position="14"/>
        <end position="111"/>
    </location>
</feature>
<evidence type="ECO:0000259" key="4">
    <source>
        <dbReference type="Pfam" id="PF00636"/>
    </source>
</evidence>
<dbReference type="GO" id="GO:0006396">
    <property type="term" value="P:RNA processing"/>
    <property type="evidence" value="ECO:0007669"/>
    <property type="project" value="InterPro"/>
</dbReference>
<dbReference type="PIRSF" id="PIRSF005520">
    <property type="entry name" value="UCP005520"/>
    <property type="match status" value="1"/>
</dbReference>
<dbReference type="Proteomes" id="UP000294678">
    <property type="component" value="Unassembled WGS sequence"/>
</dbReference>
<evidence type="ECO:0000256" key="1">
    <source>
        <dbReference type="ARBA" id="ARBA00022722"/>
    </source>
</evidence>
<proteinExistence type="predicted"/>
<accession>A0AA46I5T4</accession>
<dbReference type="EMBL" id="SOBG01000004">
    <property type="protein sequence ID" value="TDT70599.1"/>
    <property type="molecule type" value="Genomic_DNA"/>
</dbReference>
<keyword evidence="6" id="KW-1185">Reference proteome</keyword>
<evidence type="ECO:0000313" key="5">
    <source>
        <dbReference type="EMBL" id="TDT70599.1"/>
    </source>
</evidence>
<dbReference type="PANTHER" id="PTHR34276:SF1">
    <property type="entry name" value="MINI-RIBONUCLEASE 3"/>
    <property type="match status" value="1"/>
</dbReference>
<protein>
    <submittedName>
        <fullName evidence="5">Ribonuclease-3 family protein</fullName>
    </submittedName>
</protein>
<keyword evidence="3" id="KW-0378">Hydrolase</keyword>
<dbReference type="RefSeq" id="WP_134113034.1">
    <property type="nucleotide sequence ID" value="NZ_SOBG01000004.1"/>
</dbReference>
<keyword evidence="2" id="KW-0255">Endonuclease</keyword>
<gene>
    <name evidence="5" type="ORF">EV215_1150</name>
</gene>
<keyword evidence="1" id="KW-0540">Nuclease</keyword>
<evidence type="ECO:0000256" key="2">
    <source>
        <dbReference type="ARBA" id="ARBA00022759"/>
    </source>
</evidence>
<comment type="caution">
    <text evidence="5">The sequence shown here is derived from an EMBL/GenBank/DDBJ whole genome shotgun (WGS) entry which is preliminary data.</text>
</comment>
<sequence length="132" mass="15592">MEFKKLNELGVLTVAYLGDSIWELYIREYFVRKNINLKDLNIIVRRYVNAKFQSKIYLKILNEGEYDFLQEIIDYSKRARNSKIKSYPSTCTLKEYKNATALEALIGAYYLLEYKEELENIIKIILEGDDVA</sequence>
<reference evidence="5 6" key="1">
    <citation type="submission" date="2019-03" db="EMBL/GenBank/DDBJ databases">
        <title>Genomic Encyclopedia of Type Strains, Phase IV (KMG-IV): sequencing the most valuable type-strain genomes for metagenomic binning, comparative biology and taxonomic classification.</title>
        <authorList>
            <person name="Goeker M."/>
        </authorList>
    </citation>
    <scope>NUCLEOTIDE SEQUENCE [LARGE SCALE GENOMIC DNA]</scope>
    <source>
        <strain evidence="5 6">DSM 100055</strain>
    </source>
</reference>
<dbReference type="SUPFAM" id="SSF69065">
    <property type="entry name" value="RNase III domain-like"/>
    <property type="match status" value="1"/>
</dbReference>
<dbReference type="Gene3D" id="1.10.1520.10">
    <property type="entry name" value="Ribonuclease III domain"/>
    <property type="match status" value="1"/>
</dbReference>
<evidence type="ECO:0000313" key="6">
    <source>
        <dbReference type="Proteomes" id="UP000294678"/>
    </source>
</evidence>
<dbReference type="Pfam" id="PF00636">
    <property type="entry name" value="Ribonuclease_3"/>
    <property type="match status" value="1"/>
</dbReference>
<evidence type="ECO:0000256" key="3">
    <source>
        <dbReference type="ARBA" id="ARBA00022801"/>
    </source>
</evidence>
<dbReference type="InterPro" id="IPR000999">
    <property type="entry name" value="RNase_III_dom"/>
</dbReference>
<dbReference type="AlphaFoldDB" id="A0AA46I5T4"/>
<dbReference type="GO" id="GO:0004525">
    <property type="term" value="F:ribonuclease III activity"/>
    <property type="evidence" value="ECO:0007669"/>
    <property type="project" value="InterPro"/>
</dbReference>
<dbReference type="InterPro" id="IPR036389">
    <property type="entry name" value="RNase_III_sf"/>
</dbReference>
<dbReference type="PANTHER" id="PTHR34276">
    <property type="entry name" value="MINI-RIBONUCLEASE 3"/>
    <property type="match status" value="1"/>
</dbReference>